<keyword evidence="6 8" id="KW-1133">Transmembrane helix</keyword>
<organism evidence="9 11">
    <name type="scientific">Thermoproteota archaeon</name>
    <dbReference type="NCBI Taxonomy" id="2056631"/>
    <lineage>
        <taxon>Archaea</taxon>
        <taxon>Thermoproteota</taxon>
    </lineage>
</organism>
<evidence type="ECO:0000256" key="8">
    <source>
        <dbReference type="SAM" id="Phobius"/>
    </source>
</evidence>
<feature type="transmembrane region" description="Helical" evidence="8">
    <location>
        <begin position="12"/>
        <end position="30"/>
    </location>
</feature>
<accession>A0A520KGJ3</accession>
<evidence type="ECO:0000256" key="1">
    <source>
        <dbReference type="ARBA" id="ARBA00004651"/>
    </source>
</evidence>
<dbReference type="InterPro" id="IPR000522">
    <property type="entry name" value="ABC_transptr_permease_BtuC"/>
</dbReference>
<reference evidence="9 11" key="2">
    <citation type="journal article" date="2019" name="Nat. Microbiol.">
        <title>Wide diversity of methane and short-chain alkane metabolisms in uncultured archaea.</title>
        <authorList>
            <person name="Borrel G."/>
            <person name="Adam P.S."/>
            <person name="McKay L.J."/>
            <person name="Chen L.X."/>
            <person name="Sierra-Garcia I.N."/>
            <person name="Sieber C.M."/>
            <person name="Letourneur Q."/>
            <person name="Ghozlane A."/>
            <person name="Andersen G.L."/>
            <person name="Li W.J."/>
            <person name="Hallam S.J."/>
            <person name="Muyzer G."/>
            <person name="de Oliveira V.M."/>
            <person name="Inskeep W.P."/>
            <person name="Banfield J.F."/>
            <person name="Gribaldo S."/>
        </authorList>
    </citation>
    <scope>NUCLEOTIDE SEQUENCE [LARGE SCALE GENOMIC DNA]</scope>
    <source>
        <strain evidence="9">Verst-YHS</strain>
    </source>
</reference>
<feature type="transmembrane region" description="Helical" evidence="8">
    <location>
        <begin position="318"/>
        <end position="338"/>
    </location>
</feature>
<dbReference type="EMBL" id="RXIH01000009">
    <property type="protein sequence ID" value="RZN57260.1"/>
    <property type="molecule type" value="Genomic_DNA"/>
</dbReference>
<evidence type="ECO:0000313" key="11">
    <source>
        <dbReference type="Proteomes" id="UP000316080"/>
    </source>
</evidence>
<feature type="transmembrane region" description="Helical" evidence="8">
    <location>
        <begin position="88"/>
        <end position="111"/>
    </location>
</feature>
<dbReference type="AlphaFoldDB" id="A0A520KGJ3"/>
<dbReference type="GO" id="GO:0005886">
    <property type="term" value="C:plasma membrane"/>
    <property type="evidence" value="ECO:0007669"/>
    <property type="project" value="UniProtKB-SubCell"/>
</dbReference>
<evidence type="ECO:0000256" key="3">
    <source>
        <dbReference type="ARBA" id="ARBA00022448"/>
    </source>
</evidence>
<protein>
    <submittedName>
        <fullName evidence="9">Iron ABC transporter permease</fullName>
    </submittedName>
</protein>
<dbReference type="InterPro" id="IPR037294">
    <property type="entry name" value="ABC_BtuC-like"/>
</dbReference>
<evidence type="ECO:0000256" key="2">
    <source>
        <dbReference type="ARBA" id="ARBA00007935"/>
    </source>
</evidence>
<dbReference type="Proteomes" id="UP000317265">
    <property type="component" value="Unassembled WGS sequence"/>
</dbReference>
<dbReference type="SUPFAM" id="SSF81345">
    <property type="entry name" value="ABC transporter involved in vitamin B12 uptake, BtuC"/>
    <property type="match status" value="1"/>
</dbReference>
<gene>
    <name evidence="10" type="ORF">DSO09_01930</name>
    <name evidence="9" type="ORF">EF809_01180</name>
</gene>
<dbReference type="GO" id="GO:0033214">
    <property type="term" value="P:siderophore-iron import into cell"/>
    <property type="evidence" value="ECO:0007669"/>
    <property type="project" value="TreeGrafter"/>
</dbReference>
<dbReference type="Proteomes" id="UP000316080">
    <property type="component" value="Unassembled WGS sequence"/>
</dbReference>
<dbReference type="Pfam" id="PF01032">
    <property type="entry name" value="FecCD"/>
    <property type="match status" value="1"/>
</dbReference>
<dbReference type="GO" id="GO:0022857">
    <property type="term" value="F:transmembrane transporter activity"/>
    <property type="evidence" value="ECO:0007669"/>
    <property type="project" value="InterPro"/>
</dbReference>
<keyword evidence="7 8" id="KW-0472">Membrane</keyword>
<proteinExistence type="inferred from homology"/>
<reference evidence="10 12" key="1">
    <citation type="journal article" date="2019" name="Nat. Microbiol.">
        <title>Expanding anaerobic alkane metabolism in the domain of Archaea.</title>
        <authorList>
            <person name="Wang Y."/>
            <person name="Wegener G."/>
            <person name="Hou J."/>
            <person name="Wang F."/>
            <person name="Xiao X."/>
        </authorList>
    </citation>
    <scope>NUCLEOTIDE SEQUENCE [LARGE SCALE GENOMIC DNA]</scope>
    <source>
        <strain evidence="10">WYZ-LMO11</strain>
    </source>
</reference>
<name>A0A520KGJ3_9CREN</name>
<evidence type="ECO:0000256" key="6">
    <source>
        <dbReference type="ARBA" id="ARBA00022989"/>
    </source>
</evidence>
<evidence type="ECO:0000256" key="4">
    <source>
        <dbReference type="ARBA" id="ARBA00022475"/>
    </source>
</evidence>
<dbReference type="PANTHER" id="PTHR30472">
    <property type="entry name" value="FERRIC ENTEROBACTIN TRANSPORT SYSTEM PERMEASE PROTEIN"/>
    <property type="match status" value="1"/>
</dbReference>
<feature type="transmembrane region" description="Helical" evidence="8">
    <location>
        <begin position="123"/>
        <end position="149"/>
    </location>
</feature>
<dbReference type="PANTHER" id="PTHR30472:SF25">
    <property type="entry name" value="ABC TRANSPORTER PERMEASE PROTEIN MJ0876-RELATED"/>
    <property type="match status" value="1"/>
</dbReference>
<keyword evidence="5 8" id="KW-0812">Transmembrane</keyword>
<evidence type="ECO:0000256" key="5">
    <source>
        <dbReference type="ARBA" id="ARBA00022692"/>
    </source>
</evidence>
<comment type="similarity">
    <text evidence="2">Belongs to the binding-protein-dependent transport system permease family. FecCD subfamily.</text>
</comment>
<comment type="caution">
    <text evidence="9">The sequence shown here is derived from an EMBL/GenBank/DDBJ whole genome shotgun (WGS) entry which is preliminary data.</text>
</comment>
<evidence type="ECO:0000256" key="7">
    <source>
        <dbReference type="ARBA" id="ARBA00023136"/>
    </source>
</evidence>
<feature type="transmembrane region" description="Helical" evidence="8">
    <location>
        <begin position="253"/>
        <end position="276"/>
    </location>
</feature>
<feature type="transmembrane region" description="Helical" evidence="8">
    <location>
        <begin position="155"/>
        <end position="176"/>
    </location>
</feature>
<evidence type="ECO:0000313" key="9">
    <source>
        <dbReference type="EMBL" id="RZN57260.1"/>
    </source>
</evidence>
<evidence type="ECO:0000313" key="12">
    <source>
        <dbReference type="Proteomes" id="UP000317265"/>
    </source>
</evidence>
<dbReference type="EMBL" id="QNVI01000022">
    <property type="protein sequence ID" value="TDA39644.1"/>
    <property type="molecule type" value="Genomic_DNA"/>
</dbReference>
<sequence length="347" mass="37992">MKNSSHKKQLILLLLIIFTIFLIPISIWLGYYKISIIDIIRIIFMSDGSPISTIIWDLRFRRILAAIIIGAILGGAGTAIQATMRNPLASPFTFGLSFAASLGVAIALLILQGGLIQRYQIYVYNPFIIAICAFIFSLIQVLIILLLAYKAGLSAGSLVLSAIAISFAYQAILYLLQYFYLNEILVSTVVFWTFGDLGRISWEELKLVSIVSIVLIIPYFIYKSIDYDLILGGDELAKSSGISPERLRIETTIIAALGTALATSFVGVIGFVCLVAPHIARLLVGGGHRYLMPTSMIMGSIILMLSDTIGRTIISPTIIPVGIMTSLLGVPILVYLLIKSGRYGYRD</sequence>
<keyword evidence="3" id="KW-0813">Transport</keyword>
<feature type="transmembrane region" description="Helical" evidence="8">
    <location>
        <begin position="63"/>
        <end position="82"/>
    </location>
</feature>
<feature type="transmembrane region" description="Helical" evidence="8">
    <location>
        <begin position="288"/>
        <end position="306"/>
    </location>
</feature>
<keyword evidence="4" id="KW-1003">Cell membrane</keyword>
<evidence type="ECO:0000313" key="10">
    <source>
        <dbReference type="EMBL" id="TDA39644.1"/>
    </source>
</evidence>
<dbReference type="Gene3D" id="1.10.3470.10">
    <property type="entry name" value="ABC transporter involved in vitamin B12 uptake, BtuC"/>
    <property type="match status" value="1"/>
</dbReference>
<dbReference type="CDD" id="cd06550">
    <property type="entry name" value="TM_ABC_iron-siderophores_like"/>
    <property type="match status" value="1"/>
</dbReference>
<comment type="subcellular location">
    <subcellularLocation>
        <location evidence="1">Cell membrane</location>
        <topology evidence="1">Multi-pass membrane protein</topology>
    </subcellularLocation>
</comment>
<feature type="transmembrane region" description="Helical" evidence="8">
    <location>
        <begin position="205"/>
        <end position="222"/>
    </location>
</feature>